<name>A0A1S1V902_9FIRM</name>
<accession>A0A1S1V902</accession>
<keyword evidence="2" id="KW-1185">Reference proteome</keyword>
<dbReference type="AlphaFoldDB" id="A0A1S1V902"/>
<proteinExistence type="predicted"/>
<dbReference type="Pfam" id="PF16784">
    <property type="entry name" value="HNHc_6"/>
    <property type="match status" value="1"/>
</dbReference>
<dbReference type="EMBL" id="MKIE01000002">
    <property type="protein sequence ID" value="OHW63093.1"/>
    <property type="molecule type" value="Genomic_DNA"/>
</dbReference>
<reference evidence="1 2" key="1">
    <citation type="submission" date="2016-09" db="EMBL/GenBank/DDBJ databases">
        <title>Genome sequence of Eubacterium angustum.</title>
        <authorList>
            <person name="Poehlein A."/>
            <person name="Daniel R."/>
        </authorList>
    </citation>
    <scope>NUCLEOTIDE SEQUENCE [LARGE SCALE GENOMIC DNA]</scope>
    <source>
        <strain evidence="1 2">DSM 1989</strain>
    </source>
</reference>
<gene>
    <name evidence="1" type="ORF">EUAN_08770</name>
</gene>
<evidence type="ECO:0000313" key="1">
    <source>
        <dbReference type="EMBL" id="OHW63093.1"/>
    </source>
</evidence>
<dbReference type="InterPro" id="IPR041242">
    <property type="entry name" value="HNHc_6"/>
</dbReference>
<sequence>MHYFSKITGVRETDEGTDLLLRIPGEQVGSIISRRKVGDAVDAEIKINDGRTITIEQRKKIFACIRDICDYTGDDPDYLKEYLKYDYCATTGGENFSLSDCSVTVAREFISHIIEFVLKHNIPLADRAITRVEDVDRYLWGCIKYRRCSITGKSTGVDIHHCTGSRVGMGRDRKSIDHSNLELIALSRDWHNRVHSEGELHIFEQYKIYGIKVDRETLKELGLKHEDID</sequence>
<dbReference type="Proteomes" id="UP000180254">
    <property type="component" value="Unassembled WGS sequence"/>
</dbReference>
<protein>
    <submittedName>
        <fullName evidence="1">Uncharacterized protein</fullName>
    </submittedName>
</protein>
<organism evidence="1 2">
    <name type="scientific">Andreesenia angusta</name>
    <dbReference type="NCBI Taxonomy" id="39480"/>
    <lineage>
        <taxon>Bacteria</taxon>
        <taxon>Bacillati</taxon>
        <taxon>Bacillota</taxon>
        <taxon>Tissierellia</taxon>
        <taxon>Tissierellales</taxon>
        <taxon>Gottschalkiaceae</taxon>
        <taxon>Andreesenia</taxon>
    </lineage>
</organism>
<dbReference type="STRING" id="39480.EUAN_08770"/>
<dbReference type="OrthoDB" id="1665841at2"/>
<evidence type="ECO:0000313" key="2">
    <source>
        <dbReference type="Proteomes" id="UP000180254"/>
    </source>
</evidence>
<dbReference type="RefSeq" id="WP_071062032.1">
    <property type="nucleotide sequence ID" value="NZ_MKIE01000002.1"/>
</dbReference>
<comment type="caution">
    <text evidence="1">The sequence shown here is derived from an EMBL/GenBank/DDBJ whole genome shotgun (WGS) entry which is preliminary data.</text>
</comment>